<comment type="catalytic activity">
    <reaction evidence="2">
        <text>uridine in snRNA = pseudouridine in snRNA</text>
        <dbReference type="Rhea" id="RHEA:51124"/>
        <dbReference type="Rhea" id="RHEA-COMP:12891"/>
        <dbReference type="Rhea" id="RHEA-COMP:12892"/>
        <dbReference type="ChEBI" id="CHEBI:65314"/>
        <dbReference type="ChEBI" id="CHEBI:65315"/>
    </reaction>
</comment>
<dbReference type="NCBIfam" id="NF003280">
    <property type="entry name" value="PRK04270.1"/>
    <property type="match status" value="1"/>
</dbReference>
<feature type="domain" description="PUA" evidence="9">
    <location>
        <begin position="266"/>
        <end position="323"/>
    </location>
</feature>
<comment type="catalytic activity">
    <reaction evidence="1">
        <text>a uridine in mRNA = a pseudouridine in mRNA</text>
        <dbReference type="Rhea" id="RHEA:56644"/>
        <dbReference type="Rhea" id="RHEA-COMP:14658"/>
        <dbReference type="Rhea" id="RHEA-COMP:14659"/>
        <dbReference type="ChEBI" id="CHEBI:65314"/>
        <dbReference type="ChEBI" id="CHEBI:65315"/>
    </reaction>
</comment>
<evidence type="ECO:0000256" key="7">
    <source>
        <dbReference type="ARBA" id="ARBA00072225"/>
    </source>
</evidence>
<evidence type="ECO:0000259" key="9">
    <source>
        <dbReference type="SMART" id="SM00359"/>
    </source>
</evidence>
<evidence type="ECO:0000256" key="3">
    <source>
        <dbReference type="ARBA" id="ARBA00001896"/>
    </source>
</evidence>
<dbReference type="GO" id="GO:1990481">
    <property type="term" value="P:mRNA pseudouridine synthesis"/>
    <property type="evidence" value="ECO:0007669"/>
    <property type="project" value="TreeGrafter"/>
</dbReference>
<dbReference type="InterPro" id="IPR002478">
    <property type="entry name" value="PUA"/>
</dbReference>
<dbReference type="CDD" id="cd02572">
    <property type="entry name" value="PseudoU_synth_hDyskerin"/>
    <property type="match status" value="1"/>
</dbReference>
<dbReference type="VEuPathDB" id="FungiDB:AMAG_15009"/>
<dbReference type="InterPro" id="IPR015947">
    <property type="entry name" value="PUA-like_sf"/>
</dbReference>
<dbReference type="Pfam" id="PF01472">
    <property type="entry name" value="PUA"/>
    <property type="match status" value="1"/>
</dbReference>
<dbReference type="GO" id="GO:0009982">
    <property type="term" value="F:pseudouridine synthase activity"/>
    <property type="evidence" value="ECO:0007669"/>
    <property type="project" value="InterPro"/>
</dbReference>
<dbReference type="InterPro" id="IPR012960">
    <property type="entry name" value="Dyskerin-like"/>
</dbReference>
<proteinExistence type="inferred from homology"/>
<feature type="compositionally biased region" description="Basic residues" evidence="8">
    <location>
        <begin position="461"/>
        <end position="471"/>
    </location>
</feature>
<dbReference type="GO" id="GO:0031120">
    <property type="term" value="P:snRNA pseudouridine synthesis"/>
    <property type="evidence" value="ECO:0007669"/>
    <property type="project" value="TreeGrafter"/>
</dbReference>
<evidence type="ECO:0000313" key="12">
    <source>
        <dbReference type="Proteomes" id="UP000054350"/>
    </source>
</evidence>
<sequence>MSQDHVIKPEGKTPALDTSEWPLLLKNFDKLHVRTGHYTPIPSGSTPLARPLAEYIRYGVINLDKPSNPSSHEVVAWIKRILRCEKTGHSGTLDPKVTGCLIVCIDRATRLVKSQQSAGKEYVSVLRLHDAVDSERKVAAAIETLTGSLFQRPPLISAVKRQLRVRTIYQSKLLEFDQDRNLAVFWVSCEAGTYVRTLCVHLGLLLGVGGHMQELRRVRSGAMSENDNLMTMHDVMDAQWLYDNTKDESYLRKVVMPLEKLLVGFKRIVLKDSAVNAICYGAKMMIPGLLRFESGIEVGDEMTTAVMATVDHGVVAKIKRVIMERDTYPRRWGLGPKAQEKKKLIKEGKLDKFGRPTEETPKNWTSGYVDYNRTDVPNAAKPTDDDDAMEVEGETPVPAPTAVKRKAAELSDSESEPSTPVKATAAAPAEAEEKKEKKKDKKEKKEKKKAKTDDDGEKKEKKDKKDKKKKD</sequence>
<dbReference type="PROSITE" id="PS50890">
    <property type="entry name" value="PUA"/>
    <property type="match status" value="2"/>
</dbReference>
<dbReference type="PANTHER" id="PTHR23127:SF0">
    <property type="entry name" value="H_ACA RIBONUCLEOPROTEIN COMPLEX SUBUNIT DKC1"/>
    <property type="match status" value="1"/>
</dbReference>
<gene>
    <name evidence="11" type="ORF">AMAG_15009</name>
</gene>
<dbReference type="GO" id="GO:0031429">
    <property type="term" value="C:box H/ACA snoRNP complex"/>
    <property type="evidence" value="ECO:0007669"/>
    <property type="project" value="TreeGrafter"/>
</dbReference>
<name>A0A0L0T863_ALLM3</name>
<dbReference type="InterPro" id="IPR020103">
    <property type="entry name" value="PsdUridine_synth_cat_dom_sf"/>
</dbReference>
<dbReference type="FunFam" id="3.30.2350.10:FF:000001">
    <property type="entry name" value="H/ACA ribonucleoprotein complex subunit CBF5"/>
    <property type="match status" value="1"/>
</dbReference>
<dbReference type="GO" id="GO:0003723">
    <property type="term" value="F:RNA binding"/>
    <property type="evidence" value="ECO:0007669"/>
    <property type="project" value="InterPro"/>
</dbReference>
<dbReference type="Pfam" id="PF16198">
    <property type="entry name" value="TruB_C_2"/>
    <property type="match status" value="1"/>
</dbReference>
<dbReference type="NCBIfam" id="TIGR00425">
    <property type="entry name" value="CBF5"/>
    <property type="match status" value="1"/>
</dbReference>
<dbReference type="Proteomes" id="UP000054350">
    <property type="component" value="Unassembled WGS sequence"/>
</dbReference>
<feature type="compositionally biased region" description="Basic residues" evidence="8">
    <location>
        <begin position="436"/>
        <end position="450"/>
    </location>
</feature>
<dbReference type="InterPro" id="IPR004802">
    <property type="entry name" value="tRNA_PsdUridine_synth_B_fam"/>
</dbReference>
<evidence type="ECO:0000259" key="10">
    <source>
        <dbReference type="SMART" id="SM01136"/>
    </source>
</evidence>
<keyword evidence="6" id="KW-0413">Isomerase</keyword>
<keyword evidence="12" id="KW-1185">Reference proteome</keyword>
<reference evidence="11 12" key="1">
    <citation type="submission" date="2009-11" db="EMBL/GenBank/DDBJ databases">
        <title>Annotation of Allomyces macrogynus ATCC 38327.</title>
        <authorList>
            <consortium name="The Broad Institute Genome Sequencing Platform"/>
            <person name="Russ C."/>
            <person name="Cuomo C."/>
            <person name="Burger G."/>
            <person name="Gray M.W."/>
            <person name="Holland P.W.H."/>
            <person name="King N."/>
            <person name="Lang F.B.F."/>
            <person name="Roger A.J."/>
            <person name="Ruiz-Trillo I."/>
            <person name="Young S.K."/>
            <person name="Zeng Q."/>
            <person name="Gargeya S."/>
            <person name="Fitzgerald M."/>
            <person name="Haas B."/>
            <person name="Abouelleil A."/>
            <person name="Alvarado L."/>
            <person name="Arachchi H.M."/>
            <person name="Berlin A."/>
            <person name="Chapman S.B."/>
            <person name="Gearin G."/>
            <person name="Goldberg J."/>
            <person name="Griggs A."/>
            <person name="Gujja S."/>
            <person name="Hansen M."/>
            <person name="Heiman D."/>
            <person name="Howarth C."/>
            <person name="Larimer J."/>
            <person name="Lui A."/>
            <person name="MacDonald P.J.P."/>
            <person name="McCowen C."/>
            <person name="Montmayeur A."/>
            <person name="Murphy C."/>
            <person name="Neiman D."/>
            <person name="Pearson M."/>
            <person name="Priest M."/>
            <person name="Roberts A."/>
            <person name="Saif S."/>
            <person name="Shea T."/>
            <person name="Sisk P."/>
            <person name="Stolte C."/>
            <person name="Sykes S."/>
            <person name="Wortman J."/>
            <person name="Nusbaum C."/>
            <person name="Birren B."/>
        </authorList>
    </citation>
    <scope>NUCLEOTIDE SEQUENCE [LARGE SCALE GENOMIC DNA]</scope>
    <source>
        <strain evidence="11 12">ATCC 38327</strain>
    </source>
</reference>
<evidence type="ECO:0000256" key="6">
    <source>
        <dbReference type="ARBA" id="ARBA00023235"/>
    </source>
</evidence>
<evidence type="ECO:0000313" key="11">
    <source>
        <dbReference type="EMBL" id="KNE70915.1"/>
    </source>
</evidence>
<evidence type="ECO:0000256" key="8">
    <source>
        <dbReference type="SAM" id="MobiDB-lite"/>
    </source>
</evidence>
<evidence type="ECO:0000256" key="1">
    <source>
        <dbReference type="ARBA" id="ARBA00001166"/>
    </source>
</evidence>
<dbReference type="SMART" id="SM00359">
    <property type="entry name" value="PUA"/>
    <property type="match status" value="1"/>
</dbReference>
<dbReference type="Gene3D" id="3.30.2350.10">
    <property type="entry name" value="Pseudouridine synthase"/>
    <property type="match status" value="1"/>
</dbReference>
<dbReference type="InterPro" id="IPR032819">
    <property type="entry name" value="TruB_C"/>
</dbReference>
<comment type="similarity">
    <text evidence="4">Belongs to the pseudouridine synthase TruB family.</text>
</comment>
<dbReference type="eggNOG" id="KOG2529">
    <property type="taxonomic scope" value="Eukaryota"/>
</dbReference>
<dbReference type="SUPFAM" id="SSF55120">
    <property type="entry name" value="Pseudouridine synthase"/>
    <property type="match status" value="1"/>
</dbReference>
<organism evidence="11 12">
    <name type="scientific">Allomyces macrogynus (strain ATCC 38327)</name>
    <name type="common">Allomyces javanicus var. macrogynus</name>
    <dbReference type="NCBI Taxonomy" id="578462"/>
    <lineage>
        <taxon>Eukaryota</taxon>
        <taxon>Fungi</taxon>
        <taxon>Fungi incertae sedis</taxon>
        <taxon>Blastocladiomycota</taxon>
        <taxon>Blastocladiomycetes</taxon>
        <taxon>Blastocladiales</taxon>
        <taxon>Blastocladiaceae</taxon>
        <taxon>Allomyces</taxon>
    </lineage>
</organism>
<feature type="compositionally biased region" description="Basic and acidic residues" evidence="8">
    <location>
        <begin position="345"/>
        <end position="361"/>
    </location>
</feature>
<feature type="region of interest" description="Disordered" evidence="8">
    <location>
        <begin position="345"/>
        <end position="471"/>
    </location>
</feature>
<dbReference type="EMBL" id="GG745368">
    <property type="protein sequence ID" value="KNE70915.1"/>
    <property type="molecule type" value="Genomic_DNA"/>
</dbReference>
<protein>
    <recommendedName>
        <fullName evidence="5">H/ACA ribonucleoprotein complex subunit CBF5</fullName>
    </recommendedName>
    <alternativeName>
        <fullName evidence="7">H/ACA ribonucleoprotein complex subunit cbf5</fullName>
    </alternativeName>
</protein>
<dbReference type="InterPro" id="IPR002501">
    <property type="entry name" value="PsdUridine_synth_N"/>
</dbReference>
<dbReference type="Pfam" id="PF01509">
    <property type="entry name" value="TruB_N"/>
    <property type="match status" value="1"/>
</dbReference>
<feature type="compositionally biased region" description="Basic and acidic residues" evidence="8">
    <location>
        <begin position="451"/>
        <end position="460"/>
    </location>
</feature>
<feature type="compositionally biased region" description="Acidic residues" evidence="8">
    <location>
        <begin position="384"/>
        <end position="393"/>
    </location>
</feature>
<dbReference type="PANTHER" id="PTHR23127">
    <property type="entry name" value="CENTROMERE/MICROTUBULE BINDING PROTEIN CBF5"/>
    <property type="match status" value="1"/>
</dbReference>
<dbReference type="Gene3D" id="2.30.130.10">
    <property type="entry name" value="PUA domain"/>
    <property type="match status" value="1"/>
</dbReference>
<comment type="catalytic activity">
    <reaction evidence="3">
        <text>uridine in 5S rRNA = pseudouridine in 5S rRNA</text>
        <dbReference type="Rhea" id="RHEA:47036"/>
        <dbReference type="Rhea" id="RHEA-COMP:11730"/>
        <dbReference type="Rhea" id="RHEA-COMP:11731"/>
        <dbReference type="ChEBI" id="CHEBI:65314"/>
        <dbReference type="ChEBI" id="CHEBI:65315"/>
    </reaction>
</comment>
<feature type="domain" description="Dyskerin-like" evidence="10">
    <location>
        <begin position="17"/>
        <end position="75"/>
    </location>
</feature>
<dbReference type="AlphaFoldDB" id="A0A0L0T863"/>
<dbReference type="Pfam" id="PF08068">
    <property type="entry name" value="DKCLD"/>
    <property type="match status" value="1"/>
</dbReference>
<evidence type="ECO:0000256" key="5">
    <source>
        <dbReference type="ARBA" id="ARBA00019272"/>
    </source>
</evidence>
<dbReference type="OMA" id="GPFKEDE"/>
<dbReference type="SMART" id="SM01136">
    <property type="entry name" value="DKCLD"/>
    <property type="match status" value="1"/>
</dbReference>
<dbReference type="SUPFAM" id="SSF88697">
    <property type="entry name" value="PUA domain-like"/>
    <property type="match status" value="1"/>
</dbReference>
<evidence type="ECO:0000256" key="2">
    <source>
        <dbReference type="ARBA" id="ARBA00001832"/>
    </source>
</evidence>
<dbReference type="GO" id="GO:0031118">
    <property type="term" value="P:rRNA pseudouridine synthesis"/>
    <property type="evidence" value="ECO:0007669"/>
    <property type="project" value="TreeGrafter"/>
</dbReference>
<evidence type="ECO:0000256" key="4">
    <source>
        <dbReference type="ARBA" id="ARBA00008999"/>
    </source>
</evidence>
<dbReference type="GO" id="GO:0000495">
    <property type="term" value="P:box H/ACA sno(s)RNA 3'-end processing"/>
    <property type="evidence" value="ECO:0007669"/>
    <property type="project" value="TreeGrafter"/>
</dbReference>
<dbReference type="OrthoDB" id="10250002at2759"/>
<dbReference type="STRING" id="578462.A0A0L0T863"/>
<dbReference type="CDD" id="cd21148">
    <property type="entry name" value="PUA_Cbf5"/>
    <property type="match status" value="1"/>
</dbReference>
<reference evidence="12" key="2">
    <citation type="submission" date="2009-11" db="EMBL/GenBank/DDBJ databases">
        <title>The Genome Sequence of Allomyces macrogynus strain ATCC 38327.</title>
        <authorList>
            <consortium name="The Broad Institute Genome Sequencing Platform"/>
            <person name="Russ C."/>
            <person name="Cuomo C."/>
            <person name="Shea T."/>
            <person name="Young S.K."/>
            <person name="Zeng Q."/>
            <person name="Koehrsen M."/>
            <person name="Haas B."/>
            <person name="Borodovsky M."/>
            <person name="Guigo R."/>
            <person name="Alvarado L."/>
            <person name="Berlin A."/>
            <person name="Borenstein D."/>
            <person name="Chen Z."/>
            <person name="Engels R."/>
            <person name="Freedman E."/>
            <person name="Gellesch M."/>
            <person name="Goldberg J."/>
            <person name="Griggs A."/>
            <person name="Gujja S."/>
            <person name="Heiman D."/>
            <person name="Hepburn T."/>
            <person name="Howarth C."/>
            <person name="Jen D."/>
            <person name="Larson L."/>
            <person name="Lewis B."/>
            <person name="Mehta T."/>
            <person name="Park D."/>
            <person name="Pearson M."/>
            <person name="Roberts A."/>
            <person name="Saif S."/>
            <person name="Shenoy N."/>
            <person name="Sisk P."/>
            <person name="Stolte C."/>
            <person name="Sykes S."/>
            <person name="Walk T."/>
            <person name="White J."/>
            <person name="Yandava C."/>
            <person name="Burger G."/>
            <person name="Gray M.W."/>
            <person name="Holland P.W.H."/>
            <person name="King N."/>
            <person name="Lang F.B.F."/>
            <person name="Roger A.J."/>
            <person name="Ruiz-Trillo I."/>
            <person name="Lander E."/>
            <person name="Nusbaum C."/>
        </authorList>
    </citation>
    <scope>NUCLEOTIDE SEQUENCE [LARGE SCALE GENOMIC DNA]</scope>
    <source>
        <strain evidence="12">ATCC 38327</strain>
    </source>
</reference>
<dbReference type="InterPro" id="IPR036974">
    <property type="entry name" value="PUA_sf"/>
</dbReference>
<accession>A0A0L0T863</accession>